<accession>A0ABV4H1Q9</accession>
<proteinExistence type="predicted"/>
<dbReference type="RefSeq" id="WP_370441726.1">
    <property type="nucleotide sequence ID" value="NZ_JBGFTU010000012.1"/>
</dbReference>
<evidence type="ECO:0000256" key="1">
    <source>
        <dbReference type="SAM" id="MobiDB-lite"/>
    </source>
</evidence>
<comment type="caution">
    <text evidence="2">The sequence shown here is derived from an EMBL/GenBank/DDBJ whole genome shotgun (WGS) entry which is preliminary data.</text>
</comment>
<evidence type="ECO:0000313" key="2">
    <source>
        <dbReference type="EMBL" id="MEZ0165503.1"/>
    </source>
</evidence>
<dbReference type="EMBL" id="JBGFTU010000012">
    <property type="protein sequence ID" value="MEZ0165503.1"/>
    <property type="molecule type" value="Genomic_DNA"/>
</dbReference>
<organism evidence="2 3">
    <name type="scientific">Kineococcus halophytocola</name>
    <dbReference type="NCBI Taxonomy" id="3234027"/>
    <lineage>
        <taxon>Bacteria</taxon>
        <taxon>Bacillati</taxon>
        <taxon>Actinomycetota</taxon>
        <taxon>Actinomycetes</taxon>
        <taxon>Kineosporiales</taxon>
        <taxon>Kineosporiaceae</taxon>
        <taxon>Kineococcus</taxon>
    </lineage>
</organism>
<feature type="region of interest" description="Disordered" evidence="1">
    <location>
        <begin position="90"/>
        <end position="146"/>
    </location>
</feature>
<evidence type="ECO:0008006" key="4">
    <source>
        <dbReference type="Google" id="ProtNLM"/>
    </source>
</evidence>
<name>A0ABV4H1Q9_9ACTN</name>
<sequence>MAYFTAVLAPDGPAGDPDWRSVDIDLEAGSPDELGDALRGAVDDDRPVLAVLEREDEWFALVRTDGALDVKVFVSDAVAAAESAYAPLFAELPSATGRPAPATDGPEGGTDSDSDSDTAADTEPDPDGTADGTASRSGSGIAEDVWAGDPDLLSDLGCPADTLVRLATSSADPAEATVRIGELLGCADVLESLR</sequence>
<dbReference type="Proteomes" id="UP001565927">
    <property type="component" value="Unassembled WGS sequence"/>
</dbReference>
<feature type="compositionally biased region" description="Acidic residues" evidence="1">
    <location>
        <begin position="110"/>
        <end position="128"/>
    </location>
</feature>
<keyword evidence="3" id="KW-1185">Reference proteome</keyword>
<protein>
    <recommendedName>
        <fullName evidence="4">tRNA adenosine deaminase-associated protein</fullName>
    </recommendedName>
</protein>
<dbReference type="NCBIfam" id="TIGR03941">
    <property type="entry name" value="tRNA_deam_assoc"/>
    <property type="match status" value="1"/>
</dbReference>
<evidence type="ECO:0000313" key="3">
    <source>
        <dbReference type="Proteomes" id="UP001565927"/>
    </source>
</evidence>
<dbReference type="InterPro" id="IPR023869">
    <property type="entry name" value="tRNA_Adeno_NH3ase_assoc_put"/>
</dbReference>
<reference evidence="2 3" key="1">
    <citation type="submission" date="2024-07" db="EMBL/GenBank/DDBJ databases">
        <authorList>
            <person name="Thanompreechachai J."/>
            <person name="Duangmal K."/>
        </authorList>
    </citation>
    <scope>NUCLEOTIDE SEQUENCE [LARGE SCALE GENOMIC DNA]</scope>
    <source>
        <strain evidence="2 3">LSe6-4</strain>
    </source>
</reference>
<gene>
    <name evidence="2" type="ORF">AB2L27_12125</name>
</gene>